<dbReference type="PANTHER" id="PTHR31439:SF4">
    <property type="entry name" value="NEURONAL PAS DOMAIN PROTEIN"/>
    <property type="match status" value="1"/>
</dbReference>
<accession>A0ABR0PPQ4</accession>
<evidence type="ECO:0000313" key="2">
    <source>
        <dbReference type="EMBL" id="KAK5826414.1"/>
    </source>
</evidence>
<evidence type="ECO:0000313" key="3">
    <source>
        <dbReference type="Proteomes" id="UP001358586"/>
    </source>
</evidence>
<dbReference type="EMBL" id="JARKNE010000006">
    <property type="protein sequence ID" value="KAK5826414.1"/>
    <property type="molecule type" value="Genomic_DNA"/>
</dbReference>
<gene>
    <name evidence="2" type="ORF">PVK06_021333</name>
</gene>
<dbReference type="CDD" id="cd06850">
    <property type="entry name" value="biotinyl_domain"/>
    <property type="match status" value="1"/>
</dbReference>
<dbReference type="PANTHER" id="PTHR31439">
    <property type="entry name" value="EXPRESSED PROTEIN"/>
    <property type="match status" value="1"/>
</dbReference>
<dbReference type="Gene3D" id="2.40.50.100">
    <property type="match status" value="1"/>
</dbReference>
<evidence type="ECO:0000259" key="1">
    <source>
        <dbReference type="Pfam" id="PF00364"/>
    </source>
</evidence>
<dbReference type="SUPFAM" id="SSF51230">
    <property type="entry name" value="Single hybrid motif"/>
    <property type="match status" value="1"/>
</dbReference>
<dbReference type="InterPro" id="IPR000089">
    <property type="entry name" value="Biotin_lipoyl"/>
</dbReference>
<feature type="domain" description="Lipoyl-binding" evidence="1">
    <location>
        <begin position="452"/>
        <end position="509"/>
    </location>
</feature>
<reference evidence="2 3" key="1">
    <citation type="submission" date="2023-03" db="EMBL/GenBank/DDBJ databases">
        <title>WGS of Gossypium arboreum.</title>
        <authorList>
            <person name="Yu D."/>
        </authorList>
    </citation>
    <scope>NUCLEOTIDE SEQUENCE [LARGE SCALE GENOMIC DNA]</scope>
    <source>
        <tissue evidence="2">Leaf</tissue>
    </source>
</reference>
<organism evidence="2 3">
    <name type="scientific">Gossypium arboreum</name>
    <name type="common">Tree cotton</name>
    <name type="synonym">Gossypium nanking</name>
    <dbReference type="NCBI Taxonomy" id="29729"/>
    <lineage>
        <taxon>Eukaryota</taxon>
        <taxon>Viridiplantae</taxon>
        <taxon>Streptophyta</taxon>
        <taxon>Embryophyta</taxon>
        <taxon>Tracheophyta</taxon>
        <taxon>Spermatophyta</taxon>
        <taxon>Magnoliopsida</taxon>
        <taxon>eudicotyledons</taxon>
        <taxon>Gunneridae</taxon>
        <taxon>Pentapetalae</taxon>
        <taxon>rosids</taxon>
        <taxon>malvids</taxon>
        <taxon>Malvales</taxon>
        <taxon>Malvaceae</taxon>
        <taxon>Malvoideae</taxon>
        <taxon>Gossypium</taxon>
    </lineage>
</organism>
<protein>
    <recommendedName>
        <fullName evidence="1">Lipoyl-binding domain-containing protein</fullName>
    </recommendedName>
</protein>
<dbReference type="Pfam" id="PF00364">
    <property type="entry name" value="Biotin_lipoyl"/>
    <property type="match status" value="1"/>
</dbReference>
<comment type="caution">
    <text evidence="2">The sequence shown here is derived from an EMBL/GenBank/DDBJ whole genome shotgun (WGS) entry which is preliminary data.</text>
</comment>
<dbReference type="Proteomes" id="UP001358586">
    <property type="component" value="Chromosome 6"/>
</dbReference>
<name>A0ABR0PPQ4_GOSAR</name>
<sequence length="519" mass="57286">MRCYHLIYMCACECNRCDIKRLVNETLLNERGVGADDKHFPSRISLQLTPTIQCNVLSVSVSKSTDNPTREIGLERSIETSFDPPNTFLGLKVSAGETTTVSMKPWKFEQSVDGYSGTLHWFLHDSIDGREVVSSRPSKLSLINPKAWFKDRYSSVYRPFTRQGGVIFAGDDYGERIWWKVDKSAMGKTMEWEIRGWIWVTYWPNKHRTFYTETKSSRSLSDCRFEKKSLPLPMESSAVLGSFHHSVCAVSQAPCSLERPGTVCMYSGGWPASRKSCLSALIFGEKNRFPKQQIVTLISCMKTPEATVTVPSDSSKKGSLEKKTSPTATFPNGFEALVLEVCDETEVAELKMKIGDFEMHLKRNVGATKGPLSNISPTTAPPIPTVPMNESVAAALPPSPPKPTAEKVTPFKNINVGKSSKLAALEASESNNYVLVPSPIVGTFRRGRTVKGKKQPPICKEGDLIKEGQVIGFLDQFGTELPVKSDVAGEVLRLLFNDGDGVGYGDALIAVLPSFHPIN</sequence>
<proteinExistence type="predicted"/>
<keyword evidence="3" id="KW-1185">Reference proteome</keyword>
<dbReference type="InterPro" id="IPR011053">
    <property type="entry name" value="Single_hybrid_motif"/>
</dbReference>